<dbReference type="Gene3D" id="3.30.70.1170">
    <property type="entry name" value="Sun protein, domain 3"/>
    <property type="match status" value="1"/>
</dbReference>
<feature type="binding site" evidence="6">
    <location>
        <position position="138"/>
    </location>
    <ligand>
        <name>S-adenosyl-L-methionine</name>
        <dbReference type="ChEBI" id="CHEBI:59789"/>
    </ligand>
</feature>
<dbReference type="SUPFAM" id="SSF53335">
    <property type="entry name" value="S-adenosyl-L-methionine-dependent methyltransferases"/>
    <property type="match status" value="1"/>
</dbReference>
<dbReference type="InterPro" id="IPR029063">
    <property type="entry name" value="SAM-dependent_MTases_sf"/>
</dbReference>
<dbReference type="InterPro" id="IPR001678">
    <property type="entry name" value="MeTrfase_RsmB-F_NOP2_dom"/>
</dbReference>
<evidence type="ECO:0000256" key="7">
    <source>
        <dbReference type="SAM" id="MobiDB-lite"/>
    </source>
</evidence>
<dbReference type="Gene3D" id="3.40.50.150">
    <property type="entry name" value="Vaccinia Virus protein VP39"/>
    <property type="match status" value="1"/>
</dbReference>
<dbReference type="Pfam" id="PF17125">
    <property type="entry name" value="Methyltr_RsmF_N"/>
    <property type="match status" value="1"/>
</dbReference>
<dbReference type="STRING" id="688246.Premu_2378"/>
<dbReference type="InterPro" id="IPR049560">
    <property type="entry name" value="MeTrfase_RsmB-F_NOP2_cat"/>
</dbReference>
<feature type="binding site" evidence="6">
    <location>
        <position position="182"/>
    </location>
    <ligand>
        <name>S-adenosyl-L-methionine</name>
        <dbReference type="ChEBI" id="CHEBI:59789"/>
    </ligand>
</feature>
<evidence type="ECO:0000256" key="6">
    <source>
        <dbReference type="PROSITE-ProRule" id="PRU01023"/>
    </source>
</evidence>
<dbReference type="PANTHER" id="PTHR22807:SF30">
    <property type="entry name" value="28S RRNA (CYTOSINE(4447)-C(5))-METHYLTRANSFERASE-RELATED"/>
    <property type="match status" value="1"/>
</dbReference>
<dbReference type="InterPro" id="IPR031341">
    <property type="entry name" value="Methyltr_RsmF_N"/>
</dbReference>
<feature type="active site" description="Nucleophile" evidence="6">
    <location>
        <position position="235"/>
    </location>
</feature>
<dbReference type="GO" id="GO:0008173">
    <property type="term" value="F:RNA methyltransferase activity"/>
    <property type="evidence" value="ECO:0007669"/>
    <property type="project" value="InterPro"/>
</dbReference>
<dbReference type="GO" id="GO:0001510">
    <property type="term" value="P:RNA methylation"/>
    <property type="evidence" value="ECO:0007669"/>
    <property type="project" value="InterPro"/>
</dbReference>
<dbReference type="CDD" id="cd02440">
    <property type="entry name" value="AdoMet_MTases"/>
    <property type="match status" value="1"/>
</dbReference>
<dbReference type="InterPro" id="IPR027391">
    <property type="entry name" value="Nol1_Nop2_Fmu_2"/>
</dbReference>
<keyword evidence="2 6" id="KW-0489">Methyltransferase</keyword>
<keyword evidence="4 6" id="KW-0949">S-adenosyl-L-methionine</keyword>
<reference evidence="10" key="1">
    <citation type="journal article" date="2011" name="Stand. Genomic Sci.">
        <title>Non-contiguous finished genome sequence of the opportunistic oral pathogen Prevotella multisaccharivorax type strain (PPPA20).</title>
        <authorList>
            <person name="Pati A."/>
            <person name="Gronow S."/>
            <person name="Lu M."/>
            <person name="Lapidus A."/>
            <person name="Nolan M."/>
            <person name="Lucas S."/>
            <person name="Hammon N."/>
            <person name="Deshpande S."/>
            <person name="Cheng J.F."/>
            <person name="Tapia R."/>
            <person name="Han C."/>
            <person name="Goodwin L."/>
            <person name="Pitluck S."/>
            <person name="Liolios K."/>
            <person name="Pagani I."/>
            <person name="Mavromatis K."/>
            <person name="Mikhailova N."/>
            <person name="Huntemann M."/>
            <person name="Chen A."/>
            <person name="Palaniappan K."/>
            <person name="Land M."/>
            <person name="Hauser L."/>
            <person name="Detter J.C."/>
            <person name="Brambilla E.M."/>
            <person name="Rohde M."/>
            <person name="Goker M."/>
            <person name="Woyke T."/>
            <person name="Bristow J."/>
            <person name="Eisen J.A."/>
            <person name="Markowitz V."/>
            <person name="Hugenholtz P."/>
            <person name="Kyrpides N.C."/>
            <person name="Klenk H.P."/>
            <person name="Ivanova N."/>
        </authorList>
    </citation>
    <scope>NUCLEOTIDE SEQUENCE [LARGE SCALE GENOMIC DNA]</scope>
    <source>
        <strain evidence="10">DSM 17128</strain>
    </source>
</reference>
<feature type="region of interest" description="Disordered" evidence="7">
    <location>
        <begin position="302"/>
        <end position="324"/>
    </location>
</feature>
<dbReference type="GO" id="GO:0003723">
    <property type="term" value="F:RNA binding"/>
    <property type="evidence" value="ECO:0007669"/>
    <property type="project" value="UniProtKB-UniRule"/>
</dbReference>
<evidence type="ECO:0000256" key="4">
    <source>
        <dbReference type="ARBA" id="ARBA00022691"/>
    </source>
</evidence>
<comment type="caution">
    <text evidence="6">Lacks conserved residue(s) required for the propagation of feature annotation.</text>
</comment>
<sequence length="475" mass="52620">MLPVDFTAYTRQLMGAELYSQLEQGLAEEAPVSVRLNPFKVSPHLDGVEAVPWCSMGYYLNGRPAFTFDPFLHAGLYYVQEASSMFVCEAVRQCLPMLGLEQEGASHGQVLDLCAAPGGKSTALRSVLPYGALLFSNEPVKTRASVLKENIIKFGHPDTIVTNNFPRDYQRAGLSFDMIVADVPCSGEGMFRKDAGAIAEWSPGNVEKCWQLQRSIIEDIWPCLRAGGVLIYSTCTFNAHEDEENVAWIATTLGADFVELKTRPEWNITGPLTGSSPCYRFIPGRTRGEGFFMAVLRKRGDNPRRGPVALSSKRKGRQQGAPSRNEHAALWLDGDFVEAEDRGCLRAIPAWWQPLYSRVRELLHVVHAGVGLGMMKGRDLIPDASLALSTALKRSAFPQVDLTYADAVRFLRKEAVALPADTPRGFVLVSYRQQPLGFEKNIGNRANNLYPQEWKIKSTHLPDSASSLPCRPITR</sequence>
<dbReference type="Pfam" id="PF13636">
    <property type="entry name" value="Methyltranf_PUA"/>
    <property type="match status" value="1"/>
</dbReference>
<proteinExistence type="inferred from homology"/>
<dbReference type="eggNOG" id="COG0144">
    <property type="taxonomic scope" value="Bacteria"/>
</dbReference>
<dbReference type="Gene3D" id="2.30.130.60">
    <property type="match status" value="1"/>
</dbReference>
<dbReference type="RefSeq" id="WP_007575533.1">
    <property type="nucleotide sequence ID" value="NZ_BPTS01000002.1"/>
</dbReference>
<comment type="similarity">
    <text evidence="6">Belongs to the class I-like SAM-binding methyltransferase superfamily. RsmB/NOP family.</text>
</comment>
<accession>F8N9U0</accession>
<keyword evidence="3 6" id="KW-0808">Transferase</keyword>
<evidence type="ECO:0000313" key="10">
    <source>
        <dbReference type="Proteomes" id="UP000002772"/>
    </source>
</evidence>
<name>F8N9U0_9BACT</name>
<protein>
    <submittedName>
        <fullName evidence="9">Fmu (Sun) domain protein</fullName>
    </submittedName>
</protein>
<dbReference type="OrthoDB" id="9810297at2"/>
<keyword evidence="1" id="KW-0963">Cytoplasm</keyword>
<dbReference type="PROSITE" id="PS51686">
    <property type="entry name" value="SAM_MT_RSMB_NOP"/>
    <property type="match status" value="1"/>
</dbReference>
<dbReference type="PRINTS" id="PR02008">
    <property type="entry name" value="RCMTFAMILY"/>
</dbReference>
<keyword evidence="5 6" id="KW-0694">RNA-binding</keyword>
<dbReference type="HOGENOM" id="CLU_005316_6_0_10"/>
<evidence type="ECO:0000256" key="3">
    <source>
        <dbReference type="ARBA" id="ARBA00022679"/>
    </source>
</evidence>
<dbReference type="Proteomes" id="UP000002772">
    <property type="component" value="Unassembled WGS sequence"/>
</dbReference>
<organism evidence="9 10">
    <name type="scientific">Hallella multisaccharivorax DSM 17128</name>
    <dbReference type="NCBI Taxonomy" id="688246"/>
    <lineage>
        <taxon>Bacteria</taxon>
        <taxon>Pseudomonadati</taxon>
        <taxon>Bacteroidota</taxon>
        <taxon>Bacteroidia</taxon>
        <taxon>Bacteroidales</taxon>
        <taxon>Prevotellaceae</taxon>
        <taxon>Hallella</taxon>
    </lineage>
</organism>
<evidence type="ECO:0000256" key="1">
    <source>
        <dbReference type="ARBA" id="ARBA00022490"/>
    </source>
</evidence>
<evidence type="ECO:0000256" key="5">
    <source>
        <dbReference type="ARBA" id="ARBA00022884"/>
    </source>
</evidence>
<gene>
    <name evidence="9" type="ORF">Premu_2378</name>
</gene>
<dbReference type="Pfam" id="PF01189">
    <property type="entry name" value="Methyltr_RsmB-F"/>
    <property type="match status" value="1"/>
</dbReference>
<evidence type="ECO:0000259" key="8">
    <source>
        <dbReference type="PROSITE" id="PS51686"/>
    </source>
</evidence>
<dbReference type="InterPro" id="IPR023267">
    <property type="entry name" value="RCMT"/>
</dbReference>
<evidence type="ECO:0000256" key="2">
    <source>
        <dbReference type="ARBA" id="ARBA00022603"/>
    </source>
</evidence>
<dbReference type="AlphaFoldDB" id="F8N9U0"/>
<keyword evidence="10" id="KW-1185">Reference proteome</keyword>
<dbReference type="eggNOG" id="COG3270">
    <property type="taxonomic scope" value="Bacteria"/>
</dbReference>
<dbReference type="PANTHER" id="PTHR22807">
    <property type="entry name" value="NOP2 YEAST -RELATED NOL1/NOP2/FMU SUN DOMAIN-CONTAINING"/>
    <property type="match status" value="1"/>
</dbReference>
<feature type="domain" description="SAM-dependent MTase RsmB/NOP-type" evidence="8">
    <location>
        <begin position="1"/>
        <end position="299"/>
    </location>
</feature>
<evidence type="ECO:0000313" key="9">
    <source>
        <dbReference type="EMBL" id="EGN57757.1"/>
    </source>
</evidence>
<feature type="binding site" evidence="6">
    <location>
        <begin position="114"/>
        <end position="120"/>
    </location>
    <ligand>
        <name>S-adenosyl-L-methionine</name>
        <dbReference type="ChEBI" id="CHEBI:59789"/>
    </ligand>
</feature>
<dbReference type="EMBL" id="GL945017">
    <property type="protein sequence ID" value="EGN57757.1"/>
    <property type="molecule type" value="Genomic_DNA"/>
</dbReference>